<dbReference type="EMBL" id="ML119155">
    <property type="protein sequence ID" value="RPB09112.1"/>
    <property type="molecule type" value="Genomic_DNA"/>
</dbReference>
<dbReference type="SUPFAM" id="SSF90229">
    <property type="entry name" value="CCCH zinc finger"/>
    <property type="match status" value="1"/>
</dbReference>
<dbReference type="Pfam" id="PF16543">
    <property type="entry name" value="DFRP_C"/>
    <property type="match status" value="1"/>
</dbReference>
<evidence type="ECO:0000256" key="4">
    <source>
        <dbReference type="PROSITE-ProRule" id="PRU00723"/>
    </source>
</evidence>
<organism evidence="7 8">
    <name type="scientific">Morchella conica CCBAS932</name>
    <dbReference type="NCBI Taxonomy" id="1392247"/>
    <lineage>
        <taxon>Eukaryota</taxon>
        <taxon>Fungi</taxon>
        <taxon>Dikarya</taxon>
        <taxon>Ascomycota</taxon>
        <taxon>Pezizomycotina</taxon>
        <taxon>Pezizomycetes</taxon>
        <taxon>Pezizales</taxon>
        <taxon>Morchellaceae</taxon>
        <taxon>Morchella</taxon>
    </lineage>
</organism>
<keyword evidence="8" id="KW-1185">Reference proteome</keyword>
<feature type="region of interest" description="Disordered" evidence="5">
    <location>
        <begin position="1"/>
        <end position="76"/>
    </location>
</feature>
<dbReference type="PROSITE" id="PS50103">
    <property type="entry name" value="ZF_C3H1"/>
    <property type="match status" value="2"/>
</dbReference>
<name>A0A3N4KIH4_9PEZI</name>
<sequence length="337" mass="37839">MPPKGKDTKGMKPSVQKSVQDKTFGLKNKKGGKAQKVIAQLHSQASASGTPEEKRKAAEKAQREAEKKAAEQAKKEVADLFKPVQVQKVPFGVDPKSVVCIYFKNGHCEKGKKCKFSHDLSVERKTLKKNLYEDGRDEGADGEGKKEDDMDNWDEEKLRSVVLSKHGNPKTTTDKVCKFFIEAVENGKYGWFWQCPNGGNDCKYKHSLPPGFVLKTKEQRAAEKALMDKSPLATLTLEDFLEGRRLALTGTLTPVTEETFKKWKLERTSKKEAEEEARRAKEATGRALFEKGDWQNETDSEEEEEEDDDDGDFDLAALRKETEALEADDAPIKVYGS</sequence>
<dbReference type="SMART" id="SM00356">
    <property type="entry name" value="ZnF_C3H1"/>
    <property type="match status" value="2"/>
</dbReference>
<feature type="compositionally biased region" description="Basic and acidic residues" evidence="5">
    <location>
        <begin position="51"/>
        <end position="76"/>
    </location>
</feature>
<dbReference type="GO" id="GO:0003729">
    <property type="term" value="F:mRNA binding"/>
    <property type="evidence" value="ECO:0007669"/>
    <property type="project" value="TreeGrafter"/>
</dbReference>
<dbReference type="GO" id="GO:0008270">
    <property type="term" value="F:zinc ion binding"/>
    <property type="evidence" value="ECO:0007669"/>
    <property type="project" value="UniProtKB-KW"/>
</dbReference>
<dbReference type="Gene3D" id="4.10.1000.10">
    <property type="entry name" value="Zinc finger, CCCH-type"/>
    <property type="match status" value="1"/>
</dbReference>
<feature type="zinc finger region" description="C3H1-type" evidence="4">
    <location>
        <begin position="94"/>
        <end position="121"/>
    </location>
</feature>
<dbReference type="InterPro" id="IPR000571">
    <property type="entry name" value="Znf_CCCH"/>
</dbReference>
<keyword evidence="3 4" id="KW-0862">Zinc</keyword>
<dbReference type="Proteomes" id="UP000277580">
    <property type="component" value="Unassembled WGS sequence"/>
</dbReference>
<dbReference type="AlphaFoldDB" id="A0A3N4KIH4"/>
<dbReference type="FunCoup" id="A0A3N4KIH4">
    <property type="interactions" value="1333"/>
</dbReference>
<reference evidence="7 8" key="1">
    <citation type="journal article" date="2018" name="Nat. Ecol. Evol.">
        <title>Pezizomycetes genomes reveal the molecular basis of ectomycorrhizal truffle lifestyle.</title>
        <authorList>
            <person name="Murat C."/>
            <person name="Payen T."/>
            <person name="Noel B."/>
            <person name="Kuo A."/>
            <person name="Morin E."/>
            <person name="Chen J."/>
            <person name="Kohler A."/>
            <person name="Krizsan K."/>
            <person name="Balestrini R."/>
            <person name="Da Silva C."/>
            <person name="Montanini B."/>
            <person name="Hainaut M."/>
            <person name="Levati E."/>
            <person name="Barry K.W."/>
            <person name="Belfiori B."/>
            <person name="Cichocki N."/>
            <person name="Clum A."/>
            <person name="Dockter R.B."/>
            <person name="Fauchery L."/>
            <person name="Guy J."/>
            <person name="Iotti M."/>
            <person name="Le Tacon F."/>
            <person name="Lindquist E.A."/>
            <person name="Lipzen A."/>
            <person name="Malagnac F."/>
            <person name="Mello A."/>
            <person name="Molinier V."/>
            <person name="Miyauchi S."/>
            <person name="Poulain J."/>
            <person name="Riccioni C."/>
            <person name="Rubini A."/>
            <person name="Sitrit Y."/>
            <person name="Splivallo R."/>
            <person name="Traeger S."/>
            <person name="Wang M."/>
            <person name="Zifcakova L."/>
            <person name="Wipf D."/>
            <person name="Zambonelli A."/>
            <person name="Paolocci F."/>
            <person name="Nowrousian M."/>
            <person name="Ottonello S."/>
            <person name="Baldrian P."/>
            <person name="Spatafora J.W."/>
            <person name="Henrissat B."/>
            <person name="Nagy L.G."/>
            <person name="Aury J.M."/>
            <person name="Wincker P."/>
            <person name="Grigoriev I.V."/>
            <person name="Bonfante P."/>
            <person name="Martin F.M."/>
        </authorList>
    </citation>
    <scope>NUCLEOTIDE SEQUENCE [LARGE SCALE GENOMIC DNA]</scope>
    <source>
        <strain evidence="7 8">CCBAS932</strain>
    </source>
</reference>
<accession>A0A3N4KIH4</accession>
<feature type="domain" description="C3H1-type" evidence="6">
    <location>
        <begin position="171"/>
        <end position="209"/>
    </location>
</feature>
<evidence type="ECO:0000313" key="7">
    <source>
        <dbReference type="EMBL" id="RPB09112.1"/>
    </source>
</evidence>
<dbReference type="PANTHER" id="PTHR12681">
    <property type="entry name" value="ZINC FINGER-CONTAINING PROTEIN P48ZNF"/>
    <property type="match status" value="1"/>
</dbReference>
<feature type="compositionally biased region" description="Acidic residues" evidence="5">
    <location>
        <begin position="296"/>
        <end position="313"/>
    </location>
</feature>
<gene>
    <name evidence="7" type="ORF">P167DRAFT_538737</name>
</gene>
<dbReference type="PANTHER" id="PTHR12681:SF0">
    <property type="entry name" value="ZINC FINGER CCCH DOMAIN-CONTAINING PROTEIN 15"/>
    <property type="match status" value="1"/>
</dbReference>
<dbReference type="Pfam" id="PF00642">
    <property type="entry name" value="zf-CCCH"/>
    <property type="match status" value="1"/>
</dbReference>
<feature type="region of interest" description="Disordered" evidence="5">
    <location>
        <begin position="267"/>
        <end position="337"/>
    </location>
</feature>
<dbReference type="OrthoDB" id="278280at2759"/>
<dbReference type="GO" id="GO:0005829">
    <property type="term" value="C:cytosol"/>
    <property type="evidence" value="ECO:0007669"/>
    <property type="project" value="TreeGrafter"/>
</dbReference>
<evidence type="ECO:0000256" key="2">
    <source>
        <dbReference type="ARBA" id="ARBA00022771"/>
    </source>
</evidence>
<evidence type="ECO:0000256" key="3">
    <source>
        <dbReference type="ARBA" id="ARBA00022833"/>
    </source>
</evidence>
<feature type="compositionally biased region" description="Basic and acidic residues" evidence="5">
    <location>
        <begin position="267"/>
        <end position="294"/>
    </location>
</feature>
<feature type="zinc finger region" description="C3H1-type" evidence="4">
    <location>
        <begin position="171"/>
        <end position="209"/>
    </location>
</feature>
<dbReference type="InterPro" id="IPR036855">
    <property type="entry name" value="Znf_CCCH_sf"/>
</dbReference>
<feature type="domain" description="C3H1-type" evidence="6">
    <location>
        <begin position="94"/>
        <end position="121"/>
    </location>
</feature>
<dbReference type="STRING" id="1392247.A0A3N4KIH4"/>
<dbReference type="GO" id="GO:0002181">
    <property type="term" value="P:cytoplasmic translation"/>
    <property type="evidence" value="ECO:0007669"/>
    <property type="project" value="TreeGrafter"/>
</dbReference>
<dbReference type="InterPro" id="IPR032378">
    <property type="entry name" value="ZC3H15/TMA46_C"/>
</dbReference>
<protein>
    <recommendedName>
        <fullName evidence="6">C3H1-type domain-containing protein</fullName>
    </recommendedName>
</protein>
<keyword evidence="2 4" id="KW-0863">Zinc-finger</keyword>
<proteinExistence type="predicted"/>
<dbReference type="InParanoid" id="A0A3N4KIH4"/>
<dbReference type="Gene3D" id="6.20.400.10">
    <property type="match status" value="1"/>
</dbReference>
<evidence type="ECO:0000313" key="8">
    <source>
        <dbReference type="Proteomes" id="UP000277580"/>
    </source>
</evidence>
<evidence type="ECO:0000256" key="1">
    <source>
        <dbReference type="ARBA" id="ARBA00022723"/>
    </source>
</evidence>
<evidence type="ECO:0000256" key="5">
    <source>
        <dbReference type="SAM" id="MobiDB-lite"/>
    </source>
</evidence>
<feature type="compositionally biased region" description="Basic and acidic residues" evidence="5">
    <location>
        <begin position="1"/>
        <end position="10"/>
    </location>
</feature>
<evidence type="ECO:0000259" key="6">
    <source>
        <dbReference type="PROSITE" id="PS50103"/>
    </source>
</evidence>
<keyword evidence="1 4" id="KW-0479">Metal-binding</keyword>